<dbReference type="InterPro" id="IPR014716">
    <property type="entry name" value="Fibrinogen_a/b/g_C_1"/>
</dbReference>
<dbReference type="InterPro" id="IPR020837">
    <property type="entry name" value="Fibrinogen_CS"/>
</dbReference>
<gene>
    <name evidence="5" type="ORF">O3P69_002665</name>
</gene>
<evidence type="ECO:0000259" key="4">
    <source>
        <dbReference type="PROSITE" id="PS51406"/>
    </source>
</evidence>
<feature type="region of interest" description="Disordered" evidence="2">
    <location>
        <begin position="500"/>
        <end position="545"/>
    </location>
</feature>
<evidence type="ECO:0000313" key="6">
    <source>
        <dbReference type="Proteomes" id="UP001487740"/>
    </source>
</evidence>
<dbReference type="InterPro" id="IPR002181">
    <property type="entry name" value="Fibrinogen_a/b/g_C_dom"/>
</dbReference>
<dbReference type="AlphaFoldDB" id="A0AAW0UNJ7"/>
<reference evidence="5 6" key="1">
    <citation type="submission" date="2023-03" db="EMBL/GenBank/DDBJ databases">
        <title>High-quality genome of Scylla paramamosain provides insights in environmental adaptation.</title>
        <authorList>
            <person name="Zhang L."/>
        </authorList>
    </citation>
    <scope>NUCLEOTIDE SEQUENCE [LARGE SCALE GENOMIC DNA]</scope>
    <source>
        <strain evidence="5">LZ_2023a</strain>
        <tissue evidence="5">Muscle</tissue>
    </source>
</reference>
<organism evidence="5 6">
    <name type="scientific">Scylla paramamosain</name>
    <name type="common">Mud crab</name>
    <dbReference type="NCBI Taxonomy" id="85552"/>
    <lineage>
        <taxon>Eukaryota</taxon>
        <taxon>Metazoa</taxon>
        <taxon>Ecdysozoa</taxon>
        <taxon>Arthropoda</taxon>
        <taxon>Crustacea</taxon>
        <taxon>Multicrustacea</taxon>
        <taxon>Malacostraca</taxon>
        <taxon>Eumalacostraca</taxon>
        <taxon>Eucarida</taxon>
        <taxon>Decapoda</taxon>
        <taxon>Pleocyemata</taxon>
        <taxon>Brachyura</taxon>
        <taxon>Eubrachyura</taxon>
        <taxon>Portunoidea</taxon>
        <taxon>Portunidae</taxon>
        <taxon>Portuninae</taxon>
        <taxon>Scylla</taxon>
    </lineage>
</organism>
<evidence type="ECO:0000256" key="2">
    <source>
        <dbReference type="SAM" id="MobiDB-lite"/>
    </source>
</evidence>
<dbReference type="EMBL" id="JARAKH010000009">
    <property type="protein sequence ID" value="KAK8401036.1"/>
    <property type="molecule type" value="Genomic_DNA"/>
</dbReference>
<dbReference type="PANTHER" id="PTHR19143">
    <property type="entry name" value="FIBRINOGEN/TENASCIN/ANGIOPOEITIN"/>
    <property type="match status" value="1"/>
</dbReference>
<evidence type="ECO:0000313" key="5">
    <source>
        <dbReference type="EMBL" id="KAK8401036.1"/>
    </source>
</evidence>
<accession>A0AAW0UNJ7</accession>
<dbReference type="Gene3D" id="3.90.215.10">
    <property type="entry name" value="Gamma Fibrinogen, chain A, domain 1"/>
    <property type="match status" value="1"/>
</dbReference>
<feature type="compositionally biased region" description="Pro residues" evidence="2">
    <location>
        <begin position="805"/>
        <end position="821"/>
    </location>
</feature>
<dbReference type="Pfam" id="PF00147">
    <property type="entry name" value="Fibrinogen_C"/>
    <property type="match status" value="1"/>
</dbReference>
<keyword evidence="3" id="KW-0732">Signal</keyword>
<keyword evidence="6" id="KW-1185">Reference proteome</keyword>
<dbReference type="Proteomes" id="UP001487740">
    <property type="component" value="Unassembled WGS sequence"/>
</dbReference>
<feature type="region of interest" description="Disordered" evidence="2">
    <location>
        <begin position="452"/>
        <end position="483"/>
    </location>
</feature>
<feature type="compositionally biased region" description="Basic residues" evidence="2">
    <location>
        <begin position="515"/>
        <end position="532"/>
    </location>
</feature>
<dbReference type="CDD" id="cd00087">
    <property type="entry name" value="FReD"/>
    <property type="match status" value="1"/>
</dbReference>
<dbReference type="InterPro" id="IPR036056">
    <property type="entry name" value="Fibrinogen-like_C"/>
</dbReference>
<comment type="caution">
    <text evidence="5">The sequence shown here is derived from an EMBL/GenBank/DDBJ whole genome shotgun (WGS) entry which is preliminary data.</text>
</comment>
<sequence length="827" mass="94419">MNNMETRKNWGATAVLPLLLLTLTPTPTPADDPGMNPLTSVLREITGQLDRFNSLYINKLERELSASAARMAALEAMVRGVADRAAAWDNIQNHMAVWTDQSRTMERKLDLLNRCHEKQASWEERLSAVDALNHKLTALDKKINAMTRLEFKVEQVSERVEEVDSTVKWVKKRMGTPDHPVLTEFAGRGVLSSLLNIEHKLGNLSRHIPDQGTNERRFPTYHRARMLGSRGRPSRPEVEPEPGPPFPPQDQTFTSDQQGNGRMCVLHPSDSRRLQDVSAKMDLVFDRLTDPDYEYDSFISQVQQRAAPFSAAPQHQEEDEDTTPERLFAKFWKSLFSPFKNLKRRLHGFEAQLNLVHRSCNESAVGGRETSEAMSRGLAPLGEEVRQAAQDSREAMANHAASMHKVAQSVSQAAYVTDQVLAEVRGGFQALESALREGFTTTRDLILQYCSSDHPRQPLTPTPTLPRAEDERHQHLQQAARRHRYNTRYSYNVYIPVSSRWDRKKGPGPRPGKTLQRRGGKLRAGGRRRGRRAAPATHLTNDGNDDSNYDVKYNVNDGVVTRANMEARDCSDLLTQSYTRSGVYSFTPSSLHQNSYGHDYYTRYCDQEIGGGGWTVVQRRGLTGPPFLNFTQNWYAYKDGFGDLTREFWWGNDNLYRLTSEQRMMIRFDLWDFEGNYAYAEYLTFSIGHEDDDYRLRVFDYNGNASDSFSAHNDYLFSTFDRDNDKAPECCPCAQAYGGGWWFYSCFESNLNGEYYTHPREHEYRGIIWEMWLGDYSLWATEIKIRPASYSFSSSSGRGGDIPTQPQPPTYPPSAYPPLPELPLRQQ</sequence>
<dbReference type="InterPro" id="IPR050373">
    <property type="entry name" value="Fibrinogen_C-term_domain"/>
</dbReference>
<evidence type="ECO:0000256" key="1">
    <source>
        <dbReference type="ARBA" id="ARBA00023157"/>
    </source>
</evidence>
<evidence type="ECO:0000256" key="3">
    <source>
        <dbReference type="SAM" id="SignalP"/>
    </source>
</evidence>
<dbReference type="SMART" id="SM00186">
    <property type="entry name" value="FBG"/>
    <property type="match status" value="1"/>
</dbReference>
<feature type="region of interest" description="Disordered" evidence="2">
    <location>
        <begin position="225"/>
        <end position="263"/>
    </location>
</feature>
<feature type="chain" id="PRO_5043474828" description="Fibrinogen C-terminal domain-containing protein" evidence="3">
    <location>
        <begin position="31"/>
        <end position="827"/>
    </location>
</feature>
<dbReference type="PROSITE" id="PS51406">
    <property type="entry name" value="FIBRINOGEN_C_2"/>
    <property type="match status" value="1"/>
</dbReference>
<feature type="domain" description="Fibrinogen C-terminal" evidence="4">
    <location>
        <begin position="561"/>
        <end position="789"/>
    </location>
</feature>
<proteinExistence type="predicted"/>
<protein>
    <recommendedName>
        <fullName evidence="4">Fibrinogen C-terminal domain-containing protein</fullName>
    </recommendedName>
</protein>
<name>A0AAW0UNJ7_SCYPA</name>
<feature type="region of interest" description="Disordered" evidence="2">
    <location>
        <begin position="792"/>
        <end position="827"/>
    </location>
</feature>
<dbReference type="PANTHER" id="PTHR19143:SF459">
    <property type="entry name" value="FIBRINOGEN C-TERMINAL DOMAIN-CONTAINING PROTEIN"/>
    <property type="match status" value="1"/>
</dbReference>
<keyword evidence="1" id="KW-1015">Disulfide bond</keyword>
<feature type="compositionally biased region" description="Polar residues" evidence="2">
    <location>
        <begin position="249"/>
        <end position="260"/>
    </location>
</feature>
<dbReference type="PROSITE" id="PS00514">
    <property type="entry name" value="FIBRINOGEN_C_1"/>
    <property type="match status" value="1"/>
</dbReference>
<dbReference type="GO" id="GO:0005615">
    <property type="term" value="C:extracellular space"/>
    <property type="evidence" value="ECO:0007669"/>
    <property type="project" value="TreeGrafter"/>
</dbReference>
<feature type="signal peptide" evidence="3">
    <location>
        <begin position="1"/>
        <end position="30"/>
    </location>
</feature>
<dbReference type="SUPFAM" id="SSF56496">
    <property type="entry name" value="Fibrinogen C-terminal domain-like"/>
    <property type="match status" value="1"/>
</dbReference>